<dbReference type="Pfam" id="PF10634">
    <property type="entry name" value="Iron_transport"/>
    <property type="match status" value="1"/>
</dbReference>
<evidence type="ECO:0008006" key="5">
    <source>
        <dbReference type="Google" id="ProtNLM"/>
    </source>
</evidence>
<sequence length="182" mass="20373">MTQPTHSMKPSEEADAHQLKLARREGDAYQESLNYMVQEVADSGAVQRDGDYLIGYAQEKAEGMYAPREEGTLEWTAPTDENCHIEVSVSDASDGRFLPQLTIHATLTGQGETVGPFEVPFLWHPGLYHYGKNIRVPGDGEYDLTVRVEAPTFMRHDKQNGQRYARGAEVTFRKIQVKTGQG</sequence>
<dbReference type="EMBL" id="BMOM01000002">
    <property type="protein sequence ID" value="GGL99024.1"/>
    <property type="molecule type" value="Genomic_DNA"/>
</dbReference>
<dbReference type="RefSeq" id="WP_188900904.1">
    <property type="nucleotide sequence ID" value="NZ_BMOM01000002.1"/>
</dbReference>
<keyword evidence="2" id="KW-0732">Signal</keyword>
<proteinExistence type="inferred from homology"/>
<keyword evidence="4" id="KW-1185">Reference proteome</keyword>
<dbReference type="Gene3D" id="2.60.40.2480">
    <property type="entry name" value="Periplasmic metal-binding protein Tp34-type"/>
    <property type="match status" value="1"/>
</dbReference>
<comment type="similarity">
    <text evidence="1">Belongs to the UPF0423 family.</text>
</comment>
<dbReference type="Proteomes" id="UP000661918">
    <property type="component" value="Unassembled WGS sequence"/>
</dbReference>
<evidence type="ECO:0000313" key="4">
    <source>
        <dbReference type="Proteomes" id="UP000661918"/>
    </source>
</evidence>
<protein>
    <recommendedName>
        <fullName evidence="5">Fe2+ transport protein</fullName>
    </recommendedName>
</protein>
<dbReference type="InterPro" id="IPR018470">
    <property type="entry name" value="Metal-bd_Tp34-typ"/>
</dbReference>
<comment type="caution">
    <text evidence="3">The sequence shown here is derived from an EMBL/GenBank/DDBJ whole genome shotgun (WGS) entry which is preliminary data.</text>
</comment>
<evidence type="ECO:0000256" key="1">
    <source>
        <dbReference type="ARBA" id="ARBA00010013"/>
    </source>
</evidence>
<name>A0ABQ2GK02_9DEIO</name>
<reference evidence="4" key="1">
    <citation type="journal article" date="2019" name="Int. J. Syst. Evol. Microbiol.">
        <title>The Global Catalogue of Microorganisms (GCM) 10K type strain sequencing project: providing services to taxonomists for standard genome sequencing and annotation.</title>
        <authorList>
            <consortium name="The Broad Institute Genomics Platform"/>
            <consortium name="The Broad Institute Genome Sequencing Center for Infectious Disease"/>
            <person name="Wu L."/>
            <person name="Ma J."/>
        </authorList>
    </citation>
    <scope>NUCLEOTIDE SEQUENCE [LARGE SCALE GENOMIC DNA]</scope>
    <source>
        <strain evidence="4">JCM 15443</strain>
    </source>
</reference>
<accession>A0ABQ2GK02</accession>
<evidence type="ECO:0000256" key="2">
    <source>
        <dbReference type="ARBA" id="ARBA00022729"/>
    </source>
</evidence>
<dbReference type="InterPro" id="IPR038482">
    <property type="entry name" value="Tp34-type_sf"/>
</dbReference>
<evidence type="ECO:0000313" key="3">
    <source>
        <dbReference type="EMBL" id="GGL99024.1"/>
    </source>
</evidence>
<organism evidence="3 4">
    <name type="scientific">Deinococcus aerophilus</name>
    <dbReference type="NCBI Taxonomy" id="522488"/>
    <lineage>
        <taxon>Bacteria</taxon>
        <taxon>Thermotogati</taxon>
        <taxon>Deinococcota</taxon>
        <taxon>Deinococci</taxon>
        <taxon>Deinococcales</taxon>
        <taxon>Deinococcaceae</taxon>
        <taxon>Deinococcus</taxon>
    </lineage>
</organism>
<gene>
    <name evidence="3" type="ORF">GCM10010841_04430</name>
</gene>